<accession>A0A1R0GSS2</accession>
<feature type="transmembrane region" description="Helical" evidence="8">
    <location>
        <begin position="758"/>
        <end position="777"/>
    </location>
</feature>
<evidence type="ECO:0000259" key="10">
    <source>
        <dbReference type="Pfam" id="PF02714"/>
    </source>
</evidence>
<feature type="compositionally biased region" description="Low complexity" evidence="7">
    <location>
        <begin position="1619"/>
        <end position="1631"/>
    </location>
</feature>
<feature type="domain" description="CSC1/OSCA1-like 7TM region" evidence="10">
    <location>
        <begin position="625"/>
        <end position="891"/>
    </location>
</feature>
<feature type="transmembrane region" description="Helical" evidence="8">
    <location>
        <begin position="876"/>
        <end position="896"/>
    </location>
</feature>
<keyword evidence="3" id="KW-0813">Transport</keyword>
<organism evidence="13 14">
    <name type="scientific">Smittium mucronatum</name>
    <dbReference type="NCBI Taxonomy" id="133383"/>
    <lineage>
        <taxon>Eukaryota</taxon>
        <taxon>Fungi</taxon>
        <taxon>Fungi incertae sedis</taxon>
        <taxon>Zoopagomycota</taxon>
        <taxon>Kickxellomycotina</taxon>
        <taxon>Harpellomycetes</taxon>
        <taxon>Harpellales</taxon>
        <taxon>Legeriomycetaceae</taxon>
        <taxon>Smittium</taxon>
    </lineage>
</organism>
<feature type="region of interest" description="Disordered" evidence="7">
    <location>
        <begin position="1895"/>
        <end position="1956"/>
    </location>
</feature>
<feature type="region of interest" description="Disordered" evidence="7">
    <location>
        <begin position="1824"/>
        <end position="1852"/>
    </location>
</feature>
<feature type="compositionally biased region" description="Polar residues" evidence="7">
    <location>
        <begin position="1899"/>
        <end position="1911"/>
    </location>
</feature>
<feature type="region of interest" description="Disordered" evidence="7">
    <location>
        <begin position="946"/>
        <end position="972"/>
    </location>
</feature>
<feature type="transmembrane region" description="Helical" evidence="8">
    <location>
        <begin position="627"/>
        <end position="651"/>
    </location>
</feature>
<feature type="transmembrane region" description="Helical" evidence="8">
    <location>
        <begin position="322"/>
        <end position="342"/>
    </location>
</feature>
<dbReference type="PANTHER" id="PTHR13018:SF5">
    <property type="entry name" value="RE44586P"/>
    <property type="match status" value="1"/>
</dbReference>
<evidence type="ECO:0000313" key="13">
    <source>
        <dbReference type="EMBL" id="OLY79935.1"/>
    </source>
</evidence>
<feature type="region of interest" description="Disordered" evidence="7">
    <location>
        <begin position="1604"/>
        <end position="1639"/>
    </location>
</feature>
<feature type="transmembrane region" description="Helical" evidence="8">
    <location>
        <begin position="713"/>
        <end position="738"/>
    </location>
</feature>
<keyword evidence="9" id="KW-0732">Signal</keyword>
<keyword evidence="6 8" id="KW-0472">Membrane</keyword>
<dbReference type="GO" id="GO:0005227">
    <property type="term" value="F:calcium-activated cation channel activity"/>
    <property type="evidence" value="ECO:0007669"/>
    <property type="project" value="InterPro"/>
</dbReference>
<evidence type="ECO:0000259" key="12">
    <source>
        <dbReference type="Pfam" id="PF14703"/>
    </source>
</evidence>
<dbReference type="Pfam" id="PF02714">
    <property type="entry name" value="RSN1_7TM"/>
    <property type="match status" value="1"/>
</dbReference>
<feature type="signal peptide" evidence="9">
    <location>
        <begin position="1"/>
        <end position="26"/>
    </location>
</feature>
<keyword evidence="14" id="KW-1185">Reference proteome</keyword>
<dbReference type="GO" id="GO:0005886">
    <property type="term" value="C:plasma membrane"/>
    <property type="evidence" value="ECO:0007669"/>
    <property type="project" value="TreeGrafter"/>
</dbReference>
<evidence type="ECO:0000256" key="1">
    <source>
        <dbReference type="ARBA" id="ARBA00004141"/>
    </source>
</evidence>
<dbReference type="InterPro" id="IPR032880">
    <property type="entry name" value="CSC1/OSCA1-like_N"/>
</dbReference>
<evidence type="ECO:0000256" key="5">
    <source>
        <dbReference type="ARBA" id="ARBA00022989"/>
    </source>
</evidence>
<feature type="domain" description="CSC1/OSCA1-like cytosolic" evidence="12">
    <location>
        <begin position="365"/>
        <end position="614"/>
    </location>
</feature>
<reference evidence="13 14" key="1">
    <citation type="journal article" date="2016" name="Mol. Biol. Evol.">
        <title>Genome-Wide Survey of Gut Fungi (Harpellales) Reveals the First Horizontally Transferred Ubiquitin Gene from a Mosquito Host.</title>
        <authorList>
            <person name="Wang Y."/>
            <person name="White M.M."/>
            <person name="Kvist S."/>
            <person name="Moncalvo J.M."/>
        </authorList>
    </citation>
    <scope>NUCLEOTIDE SEQUENCE [LARGE SCALE GENOMIC DNA]</scope>
    <source>
        <strain evidence="13 14">ALG-7-W6</strain>
    </source>
</reference>
<feature type="transmembrane region" description="Helical" evidence="8">
    <location>
        <begin position="671"/>
        <end position="692"/>
    </location>
</feature>
<evidence type="ECO:0000256" key="4">
    <source>
        <dbReference type="ARBA" id="ARBA00022692"/>
    </source>
</evidence>
<dbReference type="Pfam" id="PF13967">
    <property type="entry name" value="RSN1_TM"/>
    <property type="match status" value="1"/>
</dbReference>
<protein>
    <submittedName>
        <fullName evidence="13">Calcium permeable stress-gated cation channel 1</fullName>
    </submittedName>
</protein>
<feature type="compositionally biased region" description="Low complexity" evidence="7">
    <location>
        <begin position="953"/>
        <end position="967"/>
    </location>
</feature>
<dbReference type="OrthoDB" id="1689567at2759"/>
<feature type="transmembrane region" description="Helical" evidence="8">
    <location>
        <begin position="902"/>
        <end position="922"/>
    </location>
</feature>
<feature type="compositionally biased region" description="Polar residues" evidence="7">
    <location>
        <begin position="1921"/>
        <end position="1956"/>
    </location>
</feature>
<dbReference type="PANTHER" id="PTHR13018">
    <property type="entry name" value="PROBABLE MEMBRANE PROTEIN DUF221-RELATED"/>
    <property type="match status" value="1"/>
</dbReference>
<feature type="chain" id="PRO_5012390084" evidence="9">
    <location>
        <begin position="27"/>
        <end position="2082"/>
    </location>
</feature>
<evidence type="ECO:0000256" key="6">
    <source>
        <dbReference type="ARBA" id="ARBA00023136"/>
    </source>
</evidence>
<name>A0A1R0GSS2_9FUNG</name>
<feature type="domain" description="CSC1/OSCA1-like N-terminal transmembrane" evidence="11">
    <location>
        <begin position="169"/>
        <end position="343"/>
    </location>
</feature>
<keyword evidence="4 8" id="KW-0812">Transmembrane</keyword>
<sequence>MIIRHQIILLLILIIWIIFFDPNAEGQSVNGPVTETEESGIQPLGRNINESVDKKLDSVSQNTLINSRNKTLFSGFYKVSRIQNFTPNLKIKEGNLAPDTQPASENATDSIQLAKAKTSANLQSEFDALNSLDKSEIKPLSKRENISNFFDPSYITALTKNGASTSFNFWIQFVVGLVFGILLVIIFSFLRLKFKFIFSPRTRLKLTSPPKLPNTLFGWIIPTLRTSDVHVLNSLGLDAYIFLRFHKLLLRMLLDIGIVAMIIIYPLNIKYASQDLDDFLSNNNATNSTDTITVVKSMSSVKSLTLLFNSTKAVNYSENKSLILIHIVFAYVFSIIAFYHLTKFTSQWASLRWHFLMCARNSIVSRTVMISKIPKFLVDKPASLKWLWEDGVGAGKVESIRVCPDDTDFLDVIKKRAQVLSKLENEYQRILGNPCLHPDYNPSELFHVIMTEGSEARIKENELLTKWAQPHLLSVKKISSSKKKSNSSLTQRICFPSGGQSTEDDAMNPQYELENNPVLLKRSKILIRDKSHGKKFKFKRVDKIDYLRSEFIRLDEESIKFRDRFDEPIPSSTAFITFEDAATAHMVCQMSMYPNPSKMVAKMAPEPRGVYWKNMNFSAKKKQYRKYIMVLMLITLSVLWVPPVISLGSLLSPATLSKIGFLNDIFNKYPFLRGLAYSTLPSLVLVSFFNILPWMLKHIVFYGGARSLQEMDFSVLCKTWLFLVYNVIFVLCVSGAIWDVIVKALDDPRSLLQKLADIMPGLGSFFISYVFLLGVTFQPLKLLQLRPVVWYLLRRYLCHSPREFAKLAAPVYIDWYNVYPYPMLVFTISIFYSTFSPLVVWMAILYYAIGYVVMKYLLLYVYFRNYESGAMMWPKILTRMTISVIMFQIIISFFAVTKTTGYWGLLMIPLIIGSFMYLFIYVNKVTANFEFIPMYLWKHPPPSNSYPKPPPSSSDGWGTSSSNSSRTFGKKSDDTLQKFNSFQSFNPNNPRIPILGMDGINLPKTSEYQPSGINYAYSQSGLYPEIEKDGQIRREKRSKLFHVRSDSPVNFLERYFDQIDPKKNTESRDRVNAFFFTQKLNRNFDNLFKENLDYERSIGYTGYSHLDKKPLNVYTSLADIAKQGSVKLAKGVAKKLSGVHKYKKDLNNSFSNPSNEKPGGVLVSKNANTNKHKEILKSLDRNNKNLYVIQSSSPDLFNISRDNQLNREYTLNSGYLHPNEHRNSKIVNSASLGNFPKFTNLRENVDSPRFGLKRDYYKSKLTGRVRSIRSGNKFNTKMRSRKVLNNSDYIEYIKLVSQFNSDQIKDKDNNVSIGTIKPRDKNDLHGEEIKKIENMILTEEGGGPNSKTASSYSLAKDLKNEKKSKQEIVKSSGLNGSMNHLQTSNGLVVSNSKKDSAWKSLRMFFSNKGSVENNNFEKLTSISSLSDSLGPVKYPENNGLGIKLVGGNSCNSLTSISNYTNSTDSLNYSGNMFRDNEIIRKYYQQEYKRRGLVSPEMLEYYDYFGTPNSFDDFSVINLKHPESARIKPDFRFSLPVLLDTNQRPVFDNRHSLGNGHYNLQLTRYDSSSFERRVSELMVASSSENDSRSAALSIYGDHVVASDAVDSQETKVNRNNSLRTGSSDTSGTISGDQKGDSMDPNDAELTLVGKIKTIFEKVHDSTSDFFFSDFNPASSILDGSIDILFSNTAEQKVDYNLEFSKLGNDDENCGLDVNYDDLSLSYFGNGDKNRSTGIGNNIGRMVKKILKRKRISHENILASTGPTVSNGVEYNQVPGTENKGEVSALGHDNNQTIGHEKSIANGHGDIEGNRSVRSSQSQIIIEIKGNSGIGSSDQDMHNSNDKLSGGTPVSTKSNELVGSAIRSQKTEVTIGKGLGPYKYEFGQTLAEKRSKIAALKNGHDQNSSFEGKSGNKSSDHKIQPLGNYSISPSIRSGNSGDNSSKSANSKRSPINKNSNYDYFNKNVNLKRMTKYPLSLYSMFNVEESGPNDGEDLKLIKSKGSGITGGSTNNEDQYRRYSANYQKFAAEAQHELLPSKHSDYKEPPMLRVPGILDGSVMDYVHPGLYGTLPELWLPVKSKHDDSLQ</sequence>
<evidence type="ECO:0000256" key="8">
    <source>
        <dbReference type="SAM" id="Phobius"/>
    </source>
</evidence>
<feature type="transmembrane region" description="Helical" evidence="8">
    <location>
        <begin position="248"/>
        <end position="267"/>
    </location>
</feature>
<evidence type="ECO:0000259" key="11">
    <source>
        <dbReference type="Pfam" id="PF13967"/>
    </source>
</evidence>
<comment type="caution">
    <text evidence="13">The sequence shown here is derived from an EMBL/GenBank/DDBJ whole genome shotgun (WGS) entry which is preliminary data.</text>
</comment>
<feature type="transmembrane region" description="Helical" evidence="8">
    <location>
        <begin position="169"/>
        <end position="190"/>
    </location>
</feature>
<gene>
    <name evidence="13" type="ORF">AYI68_g5981</name>
</gene>
<evidence type="ECO:0000256" key="3">
    <source>
        <dbReference type="ARBA" id="ARBA00022448"/>
    </source>
</evidence>
<dbReference type="InterPro" id="IPR003864">
    <property type="entry name" value="CSC1/OSCA1-like_7TM"/>
</dbReference>
<evidence type="ECO:0000256" key="9">
    <source>
        <dbReference type="SAM" id="SignalP"/>
    </source>
</evidence>
<evidence type="ECO:0000256" key="2">
    <source>
        <dbReference type="ARBA" id="ARBA00007779"/>
    </source>
</evidence>
<dbReference type="InterPro" id="IPR045122">
    <property type="entry name" value="Csc1-like"/>
</dbReference>
<comment type="subcellular location">
    <subcellularLocation>
        <location evidence="1">Membrane</location>
        <topology evidence="1">Multi-pass membrane protein</topology>
    </subcellularLocation>
</comment>
<dbReference type="Proteomes" id="UP000187455">
    <property type="component" value="Unassembled WGS sequence"/>
</dbReference>
<feature type="transmembrane region" description="Helical" evidence="8">
    <location>
        <begin position="838"/>
        <end position="864"/>
    </location>
</feature>
<dbReference type="Pfam" id="PF14703">
    <property type="entry name" value="PHM7_cyt"/>
    <property type="match status" value="1"/>
</dbReference>
<proteinExistence type="inferred from homology"/>
<keyword evidence="5 8" id="KW-1133">Transmembrane helix</keyword>
<dbReference type="EMBL" id="LSSL01003950">
    <property type="protein sequence ID" value="OLY79935.1"/>
    <property type="molecule type" value="Genomic_DNA"/>
</dbReference>
<evidence type="ECO:0000313" key="14">
    <source>
        <dbReference type="Proteomes" id="UP000187455"/>
    </source>
</evidence>
<evidence type="ECO:0000256" key="7">
    <source>
        <dbReference type="SAM" id="MobiDB-lite"/>
    </source>
</evidence>
<comment type="similarity">
    <text evidence="2">Belongs to the CSC1 (TC 1.A.17) family.</text>
</comment>
<dbReference type="InterPro" id="IPR027815">
    <property type="entry name" value="CSC1/OSCA1-like_cyt"/>
</dbReference>